<evidence type="ECO:0000313" key="2">
    <source>
        <dbReference type="Proteomes" id="UP001281147"/>
    </source>
</evidence>
<comment type="caution">
    <text evidence="1">The sequence shown here is derived from an EMBL/GenBank/DDBJ whole genome shotgun (WGS) entry which is preliminary data.</text>
</comment>
<evidence type="ECO:0000313" key="1">
    <source>
        <dbReference type="EMBL" id="KAK3701685.1"/>
    </source>
</evidence>
<keyword evidence="2" id="KW-1185">Reference proteome</keyword>
<name>A0ACC3MS66_9PEZI</name>
<reference evidence="1" key="1">
    <citation type="submission" date="2023-07" db="EMBL/GenBank/DDBJ databases">
        <title>Black Yeasts Isolated from many extreme environments.</title>
        <authorList>
            <person name="Coleine C."/>
            <person name="Stajich J.E."/>
            <person name="Selbmann L."/>
        </authorList>
    </citation>
    <scope>NUCLEOTIDE SEQUENCE</scope>
    <source>
        <strain evidence="1">CCFEE 5714</strain>
    </source>
</reference>
<sequence length="164" mass="19102">MSPMAQVLETYELLEAIIANLPMHQIFVVERVSNTWNALISQSSKLQQLTFRRPAGDARTPCKRWIGHEYPYQTIPRYEGEYDANRTITRRERSCRMIPWENYMWVRFFNDKTGGDTFCKQTESRRAQYLTQPPTTTAMMGVNVVKYDGSVAERIDCTLHDPLG</sequence>
<protein>
    <submittedName>
        <fullName evidence="1">Uncharacterized protein</fullName>
    </submittedName>
</protein>
<dbReference type="Proteomes" id="UP001281147">
    <property type="component" value="Unassembled WGS sequence"/>
</dbReference>
<gene>
    <name evidence="1" type="ORF">LTR37_015338</name>
</gene>
<proteinExistence type="predicted"/>
<accession>A0ACC3MS66</accession>
<dbReference type="EMBL" id="JAUTXU010000170">
    <property type="protein sequence ID" value="KAK3701685.1"/>
    <property type="molecule type" value="Genomic_DNA"/>
</dbReference>
<organism evidence="1 2">
    <name type="scientific">Vermiconidia calcicola</name>
    <dbReference type="NCBI Taxonomy" id="1690605"/>
    <lineage>
        <taxon>Eukaryota</taxon>
        <taxon>Fungi</taxon>
        <taxon>Dikarya</taxon>
        <taxon>Ascomycota</taxon>
        <taxon>Pezizomycotina</taxon>
        <taxon>Dothideomycetes</taxon>
        <taxon>Dothideomycetidae</taxon>
        <taxon>Mycosphaerellales</taxon>
        <taxon>Extremaceae</taxon>
        <taxon>Vermiconidia</taxon>
    </lineage>
</organism>